<dbReference type="Pfam" id="PF01467">
    <property type="entry name" value="CTP_transf_like"/>
    <property type="match status" value="1"/>
</dbReference>
<dbReference type="GO" id="GO:0016779">
    <property type="term" value="F:nucleotidyltransferase activity"/>
    <property type="evidence" value="ECO:0007669"/>
    <property type="project" value="UniProtKB-KW"/>
</dbReference>
<dbReference type="PANTHER" id="PTHR43793:SF2">
    <property type="entry name" value="BIFUNCTIONAL PROTEIN HLDE"/>
    <property type="match status" value="1"/>
</dbReference>
<accession>A0A382J721</accession>
<keyword evidence="1" id="KW-0808">Transferase</keyword>
<dbReference type="Gene3D" id="3.40.50.620">
    <property type="entry name" value="HUPs"/>
    <property type="match status" value="1"/>
</dbReference>
<dbReference type="InterPro" id="IPR004821">
    <property type="entry name" value="Cyt_trans-like"/>
</dbReference>
<dbReference type="EMBL" id="UINC01071897">
    <property type="protein sequence ID" value="SVC07147.1"/>
    <property type="molecule type" value="Genomic_DNA"/>
</dbReference>
<feature type="domain" description="Cytidyltransferase-like" evidence="3">
    <location>
        <begin position="22"/>
        <end position="114"/>
    </location>
</feature>
<protein>
    <recommendedName>
        <fullName evidence="3">Cytidyltransferase-like domain-containing protein</fullName>
    </recommendedName>
</protein>
<dbReference type="NCBIfam" id="TIGR00125">
    <property type="entry name" value="cyt_tran_rel"/>
    <property type="match status" value="1"/>
</dbReference>
<dbReference type="PANTHER" id="PTHR43793">
    <property type="entry name" value="FAD SYNTHASE"/>
    <property type="match status" value="1"/>
</dbReference>
<keyword evidence="2" id="KW-0548">Nucleotidyltransferase</keyword>
<evidence type="ECO:0000259" key="3">
    <source>
        <dbReference type="Pfam" id="PF01467"/>
    </source>
</evidence>
<evidence type="ECO:0000256" key="2">
    <source>
        <dbReference type="ARBA" id="ARBA00022695"/>
    </source>
</evidence>
<gene>
    <name evidence="4" type="ORF">METZ01_LOCUS260001</name>
</gene>
<sequence length="151" mass="16120">DALADWRAALRATGKKLAATNSCFDILHAGHVNYLASARAQADALLVGLNSDASVRKLKGKNRPIQNESDRATVLAALEAVDGVCIFNENRATRFLELALPDVYVKGGDYTVDELPAEERTEVQRHGGEIVVIGHVPGQSSSALAEKIATL</sequence>
<dbReference type="SUPFAM" id="SSF52374">
    <property type="entry name" value="Nucleotidylyl transferase"/>
    <property type="match status" value="1"/>
</dbReference>
<name>A0A382J721_9ZZZZ</name>
<dbReference type="AlphaFoldDB" id="A0A382J721"/>
<feature type="non-terminal residue" evidence="4">
    <location>
        <position position="1"/>
    </location>
</feature>
<reference evidence="4" key="1">
    <citation type="submission" date="2018-05" db="EMBL/GenBank/DDBJ databases">
        <authorList>
            <person name="Lanie J.A."/>
            <person name="Ng W.-L."/>
            <person name="Kazmierczak K.M."/>
            <person name="Andrzejewski T.M."/>
            <person name="Davidsen T.M."/>
            <person name="Wayne K.J."/>
            <person name="Tettelin H."/>
            <person name="Glass J.I."/>
            <person name="Rusch D."/>
            <person name="Podicherti R."/>
            <person name="Tsui H.-C.T."/>
            <person name="Winkler M.E."/>
        </authorList>
    </citation>
    <scope>NUCLEOTIDE SEQUENCE</scope>
</reference>
<evidence type="ECO:0000256" key="1">
    <source>
        <dbReference type="ARBA" id="ARBA00022679"/>
    </source>
</evidence>
<dbReference type="InterPro" id="IPR014729">
    <property type="entry name" value="Rossmann-like_a/b/a_fold"/>
</dbReference>
<evidence type="ECO:0000313" key="4">
    <source>
        <dbReference type="EMBL" id="SVC07147.1"/>
    </source>
</evidence>
<organism evidence="4">
    <name type="scientific">marine metagenome</name>
    <dbReference type="NCBI Taxonomy" id="408172"/>
    <lineage>
        <taxon>unclassified sequences</taxon>
        <taxon>metagenomes</taxon>
        <taxon>ecological metagenomes</taxon>
    </lineage>
</organism>
<proteinExistence type="predicted"/>
<dbReference type="InterPro" id="IPR050385">
    <property type="entry name" value="Archaeal_FAD_synthase"/>
</dbReference>